<dbReference type="RefSeq" id="WP_135840671.1">
    <property type="nucleotide sequence ID" value="NZ_SRRO01000001.1"/>
</dbReference>
<reference evidence="2 3" key="1">
    <citation type="submission" date="2019-04" db="EMBL/GenBank/DDBJ databases">
        <title>Three New Species of Nocardioides, Nocardioides euryhalodurans sp. nov., Nocardioides seonyuensis sp. nov. and Nocardioides eburneoflavus sp. nov. Isolated from Soil.</title>
        <authorList>
            <person name="Roh S.G."/>
            <person name="Lee C."/>
            <person name="Kim M.-K."/>
            <person name="Kim S.B."/>
        </authorList>
    </citation>
    <scope>NUCLEOTIDE SEQUENCE [LARGE SCALE GENOMIC DNA]</scope>
    <source>
        <strain evidence="2 3">MMS17-SY213</strain>
    </source>
</reference>
<comment type="caution">
    <text evidence="2">The sequence shown here is derived from an EMBL/GenBank/DDBJ whole genome shotgun (WGS) entry which is preliminary data.</text>
</comment>
<accession>A0A4Z1CEB2</accession>
<protein>
    <submittedName>
        <fullName evidence="2">Uncharacterized protein</fullName>
    </submittedName>
</protein>
<dbReference type="EMBL" id="SRRO01000001">
    <property type="protein sequence ID" value="TGN66186.1"/>
    <property type="molecule type" value="Genomic_DNA"/>
</dbReference>
<dbReference type="AlphaFoldDB" id="A0A4Z1CEB2"/>
<dbReference type="Proteomes" id="UP000297496">
    <property type="component" value="Unassembled WGS sequence"/>
</dbReference>
<feature type="region of interest" description="Disordered" evidence="1">
    <location>
        <begin position="1"/>
        <end position="24"/>
    </location>
</feature>
<proteinExistence type="predicted"/>
<evidence type="ECO:0000313" key="2">
    <source>
        <dbReference type="EMBL" id="TGN66186.1"/>
    </source>
</evidence>
<sequence>MTHEELTSATDVNETPSVDGAGGPGRAWARPVARFLPLAVLVSMMVFHGWQIVVEHDDPQRSGAFAMFATPDIGATRRVVATCPDDRLSLEIPDSLQKLREQVADRPSREAVEELARRLAALQWDESGAVDTDGGGSTLTVQVQVMGLRVNDRTVVRRVLADATVEPER</sequence>
<feature type="compositionally biased region" description="Polar residues" evidence="1">
    <location>
        <begin position="7"/>
        <end position="16"/>
    </location>
</feature>
<evidence type="ECO:0000256" key="1">
    <source>
        <dbReference type="SAM" id="MobiDB-lite"/>
    </source>
</evidence>
<name>A0A4Z1CEB2_9ACTN</name>
<gene>
    <name evidence="2" type="ORF">EXE59_21185</name>
</gene>
<organism evidence="2 3">
    <name type="scientific">Nocardioides eburneiflavus</name>
    <dbReference type="NCBI Taxonomy" id="2518372"/>
    <lineage>
        <taxon>Bacteria</taxon>
        <taxon>Bacillati</taxon>
        <taxon>Actinomycetota</taxon>
        <taxon>Actinomycetes</taxon>
        <taxon>Propionibacteriales</taxon>
        <taxon>Nocardioidaceae</taxon>
        <taxon>Nocardioides</taxon>
    </lineage>
</organism>
<evidence type="ECO:0000313" key="3">
    <source>
        <dbReference type="Proteomes" id="UP000297496"/>
    </source>
</evidence>
<dbReference type="OrthoDB" id="9989511at2"/>
<keyword evidence="3" id="KW-1185">Reference proteome</keyword>